<keyword evidence="2" id="KW-1185">Reference proteome</keyword>
<name>R0IV86_EXST2</name>
<dbReference type="Proteomes" id="UP000016935">
    <property type="component" value="Unassembled WGS sequence"/>
</dbReference>
<organism evidence="1 2">
    <name type="scientific">Exserohilum turcicum (strain 28A)</name>
    <name type="common">Northern leaf blight fungus</name>
    <name type="synonym">Setosphaeria turcica</name>
    <dbReference type="NCBI Taxonomy" id="671987"/>
    <lineage>
        <taxon>Eukaryota</taxon>
        <taxon>Fungi</taxon>
        <taxon>Dikarya</taxon>
        <taxon>Ascomycota</taxon>
        <taxon>Pezizomycotina</taxon>
        <taxon>Dothideomycetes</taxon>
        <taxon>Pleosporomycetidae</taxon>
        <taxon>Pleosporales</taxon>
        <taxon>Pleosporineae</taxon>
        <taxon>Pleosporaceae</taxon>
        <taxon>Exserohilum</taxon>
    </lineage>
</organism>
<sequence>MAPKTPVIWVLLAVLLFSTLFLWSIAVSKNYVIGVSPGVLHSETALDVNNTSCSTSATRLHLSDPPYENHFYSDCHSSSHVVVTSPLLTSNLKLIGPRLLIAWPAGNSGIVTFFAPENGVDGSLAIRLENSVTTGEALEPIYVAGESHSSNPRVGVSGLLNLNSSAILTVPILGSIRTIRSFTEAGNHLEPSFSETVEGGVVLNRTWFDNTTTTWLTFTPINRSNAITIKREVGTTLLFPSGTYQFDASFNYPQLDQLNPQEVLNPASIDLIDKNLEQTTSLSLLSYTDKLLAGSWRYLTYFGRDTLLSLLLLQPVLSEGHGGAIEAAIGSVLERVNSIDGTVCHEEVLGDYATFLNLQKNSRSTEPLCDYKMVDTDYILPIVMKTYLVDTETGRQRAKAFLNTAASFLPNNAGLSYAKLGLLTAEKIMNTSAPFASHGGQVKENLIHLRNGQAVGDWRDTDSGLGGGRISYNVNTALVPAGLRAIAALSRAGLFPEHPEWKETADQYATVWEDETVRFFEVSLSQPEAVSLVESYMKHQSVYPGTSHVHAITSNVTFYGLALDGRNDQPVVRVMNTDDCFRHFLLNTTNQMQLSRFLNQTADHILQPFPVGLASDVGLFVANPAYGGDAFYAQSFTRADYHGIVVWSWQLAMMAAGLGRQLGRCEVANKPDFCTDQPLYSKVLSAYEHLWSLIEKNRAQLSIEVWSWTYNNGFRAEPLGAFFPVESNIAQLWSLTFLAVHKQDFEQ</sequence>
<dbReference type="HOGENOM" id="CLU_012888_0_0_1"/>
<dbReference type="RefSeq" id="XP_008024027.1">
    <property type="nucleotide sequence ID" value="XM_008025836.1"/>
</dbReference>
<evidence type="ECO:0008006" key="3">
    <source>
        <dbReference type="Google" id="ProtNLM"/>
    </source>
</evidence>
<dbReference type="OrthoDB" id="2591256at2759"/>
<evidence type="ECO:0000313" key="2">
    <source>
        <dbReference type="Proteomes" id="UP000016935"/>
    </source>
</evidence>
<protein>
    <recommendedName>
        <fullName evidence="3">Glycogen debranching enzyme</fullName>
    </recommendedName>
</protein>
<reference evidence="1 2" key="2">
    <citation type="journal article" date="2013" name="PLoS Genet.">
        <title>Comparative genome structure, secondary metabolite, and effector coding capacity across Cochliobolus pathogens.</title>
        <authorList>
            <person name="Condon B.J."/>
            <person name="Leng Y."/>
            <person name="Wu D."/>
            <person name="Bushley K.E."/>
            <person name="Ohm R.A."/>
            <person name="Otillar R."/>
            <person name="Martin J."/>
            <person name="Schackwitz W."/>
            <person name="Grimwood J."/>
            <person name="MohdZainudin N."/>
            <person name="Xue C."/>
            <person name="Wang R."/>
            <person name="Manning V.A."/>
            <person name="Dhillon B."/>
            <person name="Tu Z.J."/>
            <person name="Steffenson B.J."/>
            <person name="Salamov A."/>
            <person name="Sun H."/>
            <person name="Lowry S."/>
            <person name="LaButti K."/>
            <person name="Han J."/>
            <person name="Copeland A."/>
            <person name="Lindquist E."/>
            <person name="Barry K."/>
            <person name="Schmutz J."/>
            <person name="Baker S.E."/>
            <person name="Ciuffetti L.M."/>
            <person name="Grigoriev I.V."/>
            <person name="Zhong S."/>
            <person name="Turgeon B.G."/>
        </authorList>
    </citation>
    <scope>NUCLEOTIDE SEQUENCE [LARGE SCALE GENOMIC DNA]</scope>
    <source>
        <strain evidence="2">28A</strain>
    </source>
</reference>
<reference evidence="1 2" key="1">
    <citation type="journal article" date="2012" name="PLoS Pathog.">
        <title>Diverse lifestyles and strategies of plant pathogenesis encoded in the genomes of eighteen Dothideomycetes fungi.</title>
        <authorList>
            <person name="Ohm R.A."/>
            <person name="Feau N."/>
            <person name="Henrissat B."/>
            <person name="Schoch C.L."/>
            <person name="Horwitz B.A."/>
            <person name="Barry K.W."/>
            <person name="Condon B.J."/>
            <person name="Copeland A.C."/>
            <person name="Dhillon B."/>
            <person name="Glaser F."/>
            <person name="Hesse C.N."/>
            <person name="Kosti I."/>
            <person name="LaButti K."/>
            <person name="Lindquist E.A."/>
            <person name="Lucas S."/>
            <person name="Salamov A.A."/>
            <person name="Bradshaw R.E."/>
            <person name="Ciuffetti L."/>
            <person name="Hamelin R.C."/>
            <person name="Kema G.H.J."/>
            <person name="Lawrence C."/>
            <person name="Scott J.A."/>
            <person name="Spatafora J.W."/>
            <person name="Turgeon B.G."/>
            <person name="de Wit P.J.G.M."/>
            <person name="Zhong S."/>
            <person name="Goodwin S.B."/>
            <person name="Grigoriev I.V."/>
        </authorList>
    </citation>
    <scope>NUCLEOTIDE SEQUENCE [LARGE SCALE GENOMIC DNA]</scope>
    <source>
        <strain evidence="2">28A</strain>
    </source>
</reference>
<dbReference type="eggNOG" id="ENOG502QV7E">
    <property type="taxonomic scope" value="Eukaryota"/>
</dbReference>
<accession>R0IV86</accession>
<dbReference type="EMBL" id="KB908537">
    <property type="protein sequence ID" value="EOA88670.1"/>
    <property type="molecule type" value="Genomic_DNA"/>
</dbReference>
<evidence type="ECO:0000313" key="1">
    <source>
        <dbReference type="EMBL" id="EOA88670.1"/>
    </source>
</evidence>
<dbReference type="AlphaFoldDB" id="R0IV86"/>
<gene>
    <name evidence="1" type="ORF">SETTUDRAFT_107358</name>
</gene>
<dbReference type="GeneID" id="19395222"/>
<proteinExistence type="predicted"/>